<dbReference type="RefSeq" id="WP_129926588.1">
    <property type="nucleotide sequence ID" value="NZ_SEOO01000016.1"/>
</dbReference>
<dbReference type="EMBL" id="SEOO01000016">
    <property type="protein sequence ID" value="RYM10676.1"/>
    <property type="molecule type" value="Genomic_DNA"/>
</dbReference>
<name>A0A8G1ZG35_9SPHN</name>
<sequence>MFQLARQLYADTLRRLHRNPSIERPNPSIAMRCRICGSDDVMRDAWAQWDENAQQWALGSMFDAAFCNLCEADTSLAEVPLASLKEMPA</sequence>
<accession>A0A8G1ZG35</accession>
<dbReference type="Proteomes" id="UP000291572">
    <property type="component" value="Unassembled WGS sequence"/>
</dbReference>
<comment type="caution">
    <text evidence="1">The sequence shown here is derived from an EMBL/GenBank/DDBJ whole genome shotgun (WGS) entry which is preliminary data.</text>
</comment>
<dbReference type="OrthoDB" id="7468443at2"/>
<organism evidence="1 2">
    <name type="scientific">Sphingobium cupriresistens</name>
    <dbReference type="NCBI Taxonomy" id="1132417"/>
    <lineage>
        <taxon>Bacteria</taxon>
        <taxon>Pseudomonadati</taxon>
        <taxon>Pseudomonadota</taxon>
        <taxon>Alphaproteobacteria</taxon>
        <taxon>Sphingomonadales</taxon>
        <taxon>Sphingomonadaceae</taxon>
        <taxon>Sphingobium</taxon>
    </lineage>
</organism>
<dbReference type="AlphaFoldDB" id="A0A8G1ZG35"/>
<protein>
    <submittedName>
        <fullName evidence="1">Uncharacterized protein</fullName>
    </submittedName>
</protein>
<evidence type="ECO:0000313" key="2">
    <source>
        <dbReference type="Proteomes" id="UP000291572"/>
    </source>
</evidence>
<gene>
    <name evidence="1" type="ORF">EWH12_11010</name>
</gene>
<reference evidence="1 2" key="1">
    <citation type="submission" date="2019-02" db="EMBL/GenBank/DDBJ databases">
        <authorList>
            <person name="Feng G."/>
        </authorList>
    </citation>
    <scope>NUCLEOTIDE SEQUENCE [LARGE SCALE GENOMIC DNA]</scope>
    <source>
        <strain evidence="1 2">CCTCC AB 2011146</strain>
    </source>
</reference>
<evidence type="ECO:0000313" key="1">
    <source>
        <dbReference type="EMBL" id="RYM10676.1"/>
    </source>
</evidence>
<proteinExistence type="predicted"/>